<dbReference type="InterPro" id="IPR013783">
    <property type="entry name" value="Ig-like_fold"/>
</dbReference>
<evidence type="ECO:0000256" key="1">
    <source>
        <dbReference type="SAM" id="SignalP"/>
    </source>
</evidence>
<protein>
    <recommendedName>
        <fullName evidence="4">PKD domain-containing protein</fullName>
    </recommendedName>
</protein>
<feature type="signal peptide" evidence="1">
    <location>
        <begin position="1"/>
        <end position="25"/>
    </location>
</feature>
<evidence type="ECO:0000313" key="3">
    <source>
        <dbReference type="Proteomes" id="UP000595841"/>
    </source>
</evidence>
<dbReference type="KEGG" id="pson:JI735_15500"/>
<organism evidence="2 3">
    <name type="scientific">Paenibacillus sonchi</name>
    <dbReference type="NCBI Taxonomy" id="373687"/>
    <lineage>
        <taxon>Bacteria</taxon>
        <taxon>Bacillati</taxon>
        <taxon>Bacillota</taxon>
        <taxon>Bacilli</taxon>
        <taxon>Bacillales</taxon>
        <taxon>Paenibacillaceae</taxon>
        <taxon>Paenibacillus</taxon>
        <taxon>Paenibacillus sonchi group</taxon>
    </lineage>
</organism>
<dbReference type="RefSeq" id="WP_157771337.1">
    <property type="nucleotide sequence ID" value="NZ_CP068595.1"/>
</dbReference>
<dbReference type="EMBL" id="CP068595">
    <property type="protein sequence ID" value="QQZ63711.1"/>
    <property type="molecule type" value="Genomic_DNA"/>
</dbReference>
<name>A0A974PHQ7_9BACL</name>
<dbReference type="InterPro" id="IPR035986">
    <property type="entry name" value="PKD_dom_sf"/>
</dbReference>
<proteinExistence type="predicted"/>
<keyword evidence="3" id="KW-1185">Reference proteome</keyword>
<keyword evidence="1" id="KW-0732">Signal</keyword>
<dbReference type="Gene3D" id="2.60.40.10">
    <property type="entry name" value="Immunoglobulins"/>
    <property type="match status" value="1"/>
</dbReference>
<dbReference type="AlphaFoldDB" id="A0A974PHQ7"/>
<feature type="chain" id="PRO_5037629649" description="PKD domain-containing protein" evidence="1">
    <location>
        <begin position="26"/>
        <end position="760"/>
    </location>
</feature>
<evidence type="ECO:0008006" key="4">
    <source>
        <dbReference type="Google" id="ProtNLM"/>
    </source>
</evidence>
<accession>A0A974PHQ7</accession>
<dbReference type="Proteomes" id="UP000595841">
    <property type="component" value="Chromosome"/>
</dbReference>
<gene>
    <name evidence="2" type="ORF">JI735_15500</name>
</gene>
<sequence>MKRLALLFLLICSGTSLFSSGVAMAADTKPSSVSIPISTGLVGSNNSAKVYFLDLPSGVTSQSIKTGTLKYNGSNETVGGVTVENGKIKVTLKGTANTKVISGVQGYRGSYGEDFLVYPGNSIWRYSDGRRWQINEYDESTNGMKTYDKSGDDGQMPSANPPHVVVSAAPPMDTSYLKWYNGSKTEDIDSSAIIQSTIKPNFTKGSPQLKETPKFKNGRVIVNYYIPYYGDKTYLTYIDQKEDATHPLVGYATGRMFEVKAYYYLTADAKVTTYSYGGNITFDYSPPDQATLNGTATLEKPSPNPIKLEGSKVDVKINVKGELLGYVDSSNIEEWVFYAKEKNGTAKADMKKEYSKLLTASKSFDYSIPASRVVNDNFKQDYTLTVVIRFKRPVVTKTGTITSLEQSMEVSAGVYKKDNPVSYPSVPSTPTKPEGKPPIARITAPKYIKAGSDMMVYGGNSSDPDGYITDYAWGTPGAEGGIENTARGYVWYTRDKVGETFPITLTVVDNDGMIGSTSTEVTVIEPRPAADLEISGSLKQNRKTTLTNSSSSPTRFPIIKSRTQVTISAVSGGTNADIKYSGSLAELESKDVLFKKPGKYRATIHVENTAGYASDKEITFDIVPDESPVAYFAMPIGAYRDPTNENKAVISIDDMSFSSDKDNIIKRIWEYRYDSNNNGSFTDEGWVQFSNENKTRLNLELYQVGKYEVRVTVIEEFGQPTIEDFVTDTDRLRTSSEATQNVIERIVEVNNRPPEVDWDF</sequence>
<dbReference type="SUPFAM" id="SSF49299">
    <property type="entry name" value="PKD domain"/>
    <property type="match status" value="1"/>
</dbReference>
<reference evidence="2 3" key="1">
    <citation type="submission" date="2021-01" db="EMBL/GenBank/DDBJ databases">
        <title>Whole genome sequence of Paenibacillus sonchi LMG 24727 for comparative genomics.</title>
        <authorList>
            <person name="Lee G."/>
            <person name="Kim M.-J."/>
            <person name="Lim K."/>
            <person name="Shin J.-H."/>
        </authorList>
    </citation>
    <scope>NUCLEOTIDE SEQUENCE [LARGE SCALE GENOMIC DNA]</scope>
    <source>
        <strain evidence="2 3">LMG 24727</strain>
    </source>
</reference>
<evidence type="ECO:0000313" key="2">
    <source>
        <dbReference type="EMBL" id="QQZ63711.1"/>
    </source>
</evidence>